<organism evidence="3 4">
    <name type="scientific">Clostridium aminobutyricum</name>
    <dbReference type="NCBI Taxonomy" id="33953"/>
    <lineage>
        <taxon>Bacteria</taxon>
        <taxon>Bacillati</taxon>
        <taxon>Bacillota</taxon>
        <taxon>Clostridia</taxon>
        <taxon>Eubacteriales</taxon>
        <taxon>Clostridiaceae</taxon>
        <taxon>Clostridium</taxon>
    </lineage>
</organism>
<name>A0A939DAG9_CLOAM</name>
<gene>
    <name evidence="3" type="primary">flgN</name>
    <name evidence="3" type="ORF">JYB65_10225</name>
</gene>
<dbReference type="Gene3D" id="1.20.58.300">
    <property type="entry name" value="FlgN-like"/>
    <property type="match status" value="1"/>
</dbReference>
<dbReference type="AlphaFoldDB" id="A0A939DAG9"/>
<dbReference type="EMBL" id="JAFJZZ010000004">
    <property type="protein sequence ID" value="MBN7773738.1"/>
    <property type="molecule type" value="Genomic_DNA"/>
</dbReference>
<dbReference type="GO" id="GO:0044780">
    <property type="term" value="P:bacterial-type flagellum assembly"/>
    <property type="evidence" value="ECO:0007669"/>
    <property type="project" value="InterPro"/>
</dbReference>
<feature type="region of interest" description="Disordered" evidence="2">
    <location>
        <begin position="141"/>
        <end position="162"/>
    </location>
</feature>
<sequence length="162" mass="18686">MENYKEIQSVIDEYIQLMDKLIAFEQEKLDVISREDIELLNKYMKEEQVYLLQLRGLDQKREAAQEKCGVTGLTYKQIIEKMDGAEGNEMQEAYQILSSKTNEFRQIINTIRSHIEVKSHIIDHVIQKLGGKTDFTNNTYGTSGEPLHPSGIQTGRFQSTKV</sequence>
<evidence type="ECO:0000256" key="1">
    <source>
        <dbReference type="ARBA" id="ARBA00022795"/>
    </source>
</evidence>
<dbReference type="Pfam" id="PF05130">
    <property type="entry name" value="FlgN"/>
    <property type="match status" value="1"/>
</dbReference>
<keyword evidence="4" id="KW-1185">Reference proteome</keyword>
<reference evidence="3" key="1">
    <citation type="submission" date="2021-02" db="EMBL/GenBank/DDBJ databases">
        <title>Abyssanaerobacter marinus gen.nov., sp., nov, anaerobic bacterium isolated from the Onnuri vent field of Indian Ocean and suggestion of Mogibacteriaceae fam. nov., and proposal of reclassification of ambiguous this family's genus member.</title>
        <authorList>
            <person name="Kim Y.J."/>
            <person name="Yang J.-A."/>
        </authorList>
    </citation>
    <scope>NUCLEOTIDE SEQUENCE</scope>
    <source>
        <strain evidence="3">DSM 2634</strain>
    </source>
</reference>
<dbReference type="InterPro" id="IPR007809">
    <property type="entry name" value="FlgN-like"/>
</dbReference>
<dbReference type="InterPro" id="IPR036679">
    <property type="entry name" value="FlgN-like_sf"/>
</dbReference>
<keyword evidence="3" id="KW-0282">Flagellum</keyword>
<dbReference type="Proteomes" id="UP000664545">
    <property type="component" value="Unassembled WGS sequence"/>
</dbReference>
<comment type="caution">
    <text evidence="3">The sequence shown here is derived from an EMBL/GenBank/DDBJ whole genome shotgun (WGS) entry which is preliminary data.</text>
</comment>
<keyword evidence="1" id="KW-1005">Bacterial flagellum biogenesis</keyword>
<dbReference type="SUPFAM" id="SSF140566">
    <property type="entry name" value="FlgN-like"/>
    <property type="match status" value="1"/>
</dbReference>
<feature type="compositionally biased region" description="Polar residues" evidence="2">
    <location>
        <begin position="151"/>
        <end position="162"/>
    </location>
</feature>
<dbReference type="RefSeq" id="WP_206582575.1">
    <property type="nucleotide sequence ID" value="NZ_JAFJZZ010000004.1"/>
</dbReference>
<evidence type="ECO:0000313" key="3">
    <source>
        <dbReference type="EMBL" id="MBN7773738.1"/>
    </source>
</evidence>
<protein>
    <submittedName>
        <fullName evidence="3">Flagellar export chaperone FlgN</fullName>
    </submittedName>
</protein>
<evidence type="ECO:0000256" key="2">
    <source>
        <dbReference type="SAM" id="MobiDB-lite"/>
    </source>
</evidence>
<evidence type="ECO:0000313" key="4">
    <source>
        <dbReference type="Proteomes" id="UP000664545"/>
    </source>
</evidence>
<proteinExistence type="predicted"/>
<accession>A0A939DAG9</accession>
<keyword evidence="3" id="KW-0969">Cilium</keyword>
<keyword evidence="3" id="KW-0966">Cell projection</keyword>